<organism evidence="9 10">
    <name type="scientific">Calocera cornea HHB12733</name>
    <dbReference type="NCBI Taxonomy" id="1353952"/>
    <lineage>
        <taxon>Eukaryota</taxon>
        <taxon>Fungi</taxon>
        <taxon>Dikarya</taxon>
        <taxon>Basidiomycota</taxon>
        <taxon>Agaricomycotina</taxon>
        <taxon>Dacrymycetes</taxon>
        <taxon>Dacrymycetales</taxon>
        <taxon>Dacrymycetaceae</taxon>
        <taxon>Calocera</taxon>
    </lineage>
</organism>
<feature type="transmembrane region" description="Helical" evidence="8">
    <location>
        <begin position="165"/>
        <end position="185"/>
    </location>
</feature>
<comment type="subcellular location">
    <subcellularLocation>
        <location evidence="1">Cell inner membrane</location>
        <topology evidence="1">Multi-pass membrane protein</topology>
    </subcellularLocation>
</comment>
<keyword evidence="7 8" id="KW-0472">Membrane</keyword>
<dbReference type="OrthoDB" id="10254418at2759"/>
<evidence type="ECO:0000256" key="2">
    <source>
        <dbReference type="ARBA" id="ARBA00022448"/>
    </source>
</evidence>
<evidence type="ECO:0000313" key="10">
    <source>
        <dbReference type="Proteomes" id="UP000076842"/>
    </source>
</evidence>
<feature type="transmembrane region" description="Helical" evidence="8">
    <location>
        <begin position="57"/>
        <end position="76"/>
    </location>
</feature>
<evidence type="ECO:0000256" key="5">
    <source>
        <dbReference type="ARBA" id="ARBA00022692"/>
    </source>
</evidence>
<feature type="transmembrane region" description="Helical" evidence="8">
    <location>
        <begin position="234"/>
        <end position="253"/>
    </location>
</feature>
<dbReference type="InterPro" id="IPR046513">
    <property type="entry name" value="DUF6691"/>
</dbReference>
<dbReference type="GO" id="GO:0005886">
    <property type="term" value="C:plasma membrane"/>
    <property type="evidence" value="ECO:0007669"/>
    <property type="project" value="UniProtKB-SubCell"/>
</dbReference>
<feature type="transmembrane region" description="Helical" evidence="8">
    <location>
        <begin position="197"/>
        <end position="222"/>
    </location>
</feature>
<feature type="transmembrane region" description="Helical" evidence="8">
    <location>
        <begin position="6"/>
        <end position="24"/>
    </location>
</feature>
<dbReference type="PANTHER" id="PTHR30574">
    <property type="entry name" value="INNER MEMBRANE PROTEIN YEDE"/>
    <property type="match status" value="1"/>
</dbReference>
<reference evidence="9 10" key="1">
    <citation type="journal article" date="2016" name="Mol. Biol. Evol.">
        <title>Comparative Genomics of Early-Diverging Mushroom-Forming Fungi Provides Insights into the Origins of Lignocellulose Decay Capabilities.</title>
        <authorList>
            <person name="Nagy L.G."/>
            <person name="Riley R."/>
            <person name="Tritt A."/>
            <person name="Adam C."/>
            <person name="Daum C."/>
            <person name="Floudas D."/>
            <person name="Sun H."/>
            <person name="Yadav J.S."/>
            <person name="Pangilinan J."/>
            <person name="Larsson K.H."/>
            <person name="Matsuura K."/>
            <person name="Barry K."/>
            <person name="Labutti K."/>
            <person name="Kuo R."/>
            <person name="Ohm R.A."/>
            <person name="Bhattacharya S.S."/>
            <person name="Shirouzu T."/>
            <person name="Yoshinaga Y."/>
            <person name="Martin F.M."/>
            <person name="Grigoriev I.V."/>
            <person name="Hibbett D.S."/>
        </authorList>
    </citation>
    <scope>NUCLEOTIDE SEQUENCE [LARGE SCALE GENOMIC DNA]</scope>
    <source>
        <strain evidence="9 10">HHB12733</strain>
    </source>
</reference>
<evidence type="ECO:0000256" key="4">
    <source>
        <dbReference type="ARBA" id="ARBA00022519"/>
    </source>
</evidence>
<dbReference type="AlphaFoldDB" id="A0A165G8A3"/>
<proteinExistence type="predicted"/>
<dbReference type="InterPro" id="IPR007272">
    <property type="entry name" value="Sulf_transp_TsuA/YedE"/>
</dbReference>
<evidence type="ECO:0000256" key="6">
    <source>
        <dbReference type="ARBA" id="ARBA00022989"/>
    </source>
</evidence>
<keyword evidence="3" id="KW-1003">Cell membrane</keyword>
<evidence type="ECO:0000256" key="3">
    <source>
        <dbReference type="ARBA" id="ARBA00022475"/>
    </source>
</evidence>
<evidence type="ECO:0000313" key="9">
    <source>
        <dbReference type="EMBL" id="KZT57723.1"/>
    </source>
</evidence>
<dbReference type="InParanoid" id="A0A165G8A3"/>
<gene>
    <name evidence="9" type="ORF">CALCODRAFT_269128</name>
</gene>
<keyword evidence="6 8" id="KW-1133">Transmembrane helix</keyword>
<dbReference type="PANTHER" id="PTHR30574:SF1">
    <property type="entry name" value="SULPHUR TRANSPORT DOMAIN-CONTAINING PROTEIN"/>
    <property type="match status" value="1"/>
</dbReference>
<protein>
    <submittedName>
        <fullName evidence="9">Uncharacterized protein</fullName>
    </submittedName>
</protein>
<feature type="transmembrane region" description="Helical" evidence="8">
    <location>
        <begin position="96"/>
        <end position="113"/>
    </location>
</feature>
<name>A0A165G8A3_9BASI</name>
<evidence type="ECO:0000256" key="1">
    <source>
        <dbReference type="ARBA" id="ARBA00004429"/>
    </source>
</evidence>
<keyword evidence="10" id="KW-1185">Reference proteome</keyword>
<keyword evidence="5 8" id="KW-0812">Transmembrane</keyword>
<evidence type="ECO:0000256" key="7">
    <source>
        <dbReference type="ARBA" id="ARBA00023136"/>
    </source>
</evidence>
<keyword evidence="2" id="KW-0813">Transport</keyword>
<accession>A0A165G8A3</accession>
<feature type="transmembrane region" description="Helical" evidence="8">
    <location>
        <begin position="133"/>
        <end position="153"/>
    </location>
</feature>
<sequence>MSLQSLAMPLVGGLMIGSSAYHLLAWDGRIMGASGVLHSTVRYLATRFPAKPDQDTSWKLAFVAGSATAGAILHFFGQELVERLGITLFDAPSTSWVLSVAAGLFVGVGTKLGSGCTSGHMICGLSRFSPRSIVASMTFFPTAMLITNVFNTAPPLPPAAVLPSLQVSLPVVAALQLPFLLYRFAPNRVVSAFGIGAHFAFGLALSGMLRASCILGFMSLPLPFAPFNQRPWDPSLLMVVVGALLPNLLAYQLRIKNLPKPERADKFEIPTRKDIDVKLVGGAALFGIGWG</sequence>
<dbReference type="Pfam" id="PF20398">
    <property type="entry name" value="DUF6691"/>
    <property type="match status" value="1"/>
</dbReference>
<dbReference type="EMBL" id="KV423959">
    <property type="protein sequence ID" value="KZT57723.1"/>
    <property type="molecule type" value="Genomic_DNA"/>
</dbReference>
<evidence type="ECO:0000256" key="8">
    <source>
        <dbReference type="SAM" id="Phobius"/>
    </source>
</evidence>
<dbReference type="Proteomes" id="UP000076842">
    <property type="component" value="Unassembled WGS sequence"/>
</dbReference>
<keyword evidence="4" id="KW-0997">Cell inner membrane</keyword>